<feature type="transmembrane region" description="Helical" evidence="5">
    <location>
        <begin position="49"/>
        <end position="71"/>
    </location>
</feature>
<evidence type="ECO:0000256" key="3">
    <source>
        <dbReference type="ARBA" id="ARBA00022989"/>
    </source>
</evidence>
<dbReference type="GO" id="GO:0016020">
    <property type="term" value="C:membrane"/>
    <property type="evidence" value="ECO:0007669"/>
    <property type="project" value="UniProtKB-SubCell"/>
</dbReference>
<dbReference type="PANTHER" id="PTHR12911">
    <property type="entry name" value="SAD1/UNC-84-LIKE PROTEIN-RELATED"/>
    <property type="match status" value="1"/>
</dbReference>
<keyword evidence="2 5" id="KW-0812">Transmembrane</keyword>
<dbReference type="OrthoDB" id="342281at2759"/>
<keyword evidence="8" id="KW-1185">Reference proteome</keyword>
<evidence type="ECO:0000256" key="1">
    <source>
        <dbReference type="ARBA" id="ARBA00004370"/>
    </source>
</evidence>
<evidence type="ECO:0000256" key="5">
    <source>
        <dbReference type="SAM" id="Phobius"/>
    </source>
</evidence>
<evidence type="ECO:0000313" key="8">
    <source>
        <dbReference type="Proteomes" id="UP000187209"/>
    </source>
</evidence>
<protein>
    <recommendedName>
        <fullName evidence="6">SUN domain-containing protein</fullName>
    </recommendedName>
</protein>
<sequence length="270" mass="31187">MAGSDIKKLSGIHEKYFLKNIEKVHNCYSDLKNNWKENAFDSENNTKNFFILSVFIFILGFILSQITIYIYTEITPKQELETFKAINCTITQENIESFIDYALDKNGGTILPEYSTDEYLGWFSSLSANRRSSLISDINSPGNCWPFSGHYGYIGISLGQTIYPRHFTIFHINSLQYETAPKYINVYSLSHHNETRLLASYFFDLKIKGEKRKNWGIFECEYFCDEGTDKVLLEVLDNYGGVGTCVYQFKVHGIGVRDEDKVVDFKDKMV</sequence>
<evidence type="ECO:0000313" key="7">
    <source>
        <dbReference type="EMBL" id="OMJ68324.1"/>
    </source>
</evidence>
<name>A0A1R2AUW2_9CILI</name>
<proteinExistence type="predicted"/>
<dbReference type="Pfam" id="PF07738">
    <property type="entry name" value="Sad1_UNC"/>
    <property type="match status" value="1"/>
</dbReference>
<gene>
    <name evidence="7" type="ORF">SteCoe_34259</name>
</gene>
<dbReference type="Gene3D" id="2.60.120.260">
    <property type="entry name" value="Galactose-binding domain-like"/>
    <property type="match status" value="1"/>
</dbReference>
<comment type="caution">
    <text evidence="7">The sequence shown here is derived from an EMBL/GenBank/DDBJ whole genome shotgun (WGS) entry which is preliminary data.</text>
</comment>
<dbReference type="PANTHER" id="PTHR12911:SF8">
    <property type="entry name" value="KLAROID PROTEIN-RELATED"/>
    <property type="match status" value="1"/>
</dbReference>
<reference evidence="7 8" key="1">
    <citation type="submission" date="2016-11" db="EMBL/GenBank/DDBJ databases">
        <title>The macronuclear genome of Stentor coeruleus: a giant cell with tiny introns.</title>
        <authorList>
            <person name="Slabodnick M."/>
            <person name="Ruby J.G."/>
            <person name="Reiff S.B."/>
            <person name="Swart E.C."/>
            <person name="Gosai S."/>
            <person name="Prabakaran S."/>
            <person name="Witkowska E."/>
            <person name="Larue G.E."/>
            <person name="Fisher S."/>
            <person name="Freeman R.M."/>
            <person name="Gunawardena J."/>
            <person name="Chu W."/>
            <person name="Stover N.A."/>
            <person name="Gregory B.D."/>
            <person name="Nowacki M."/>
            <person name="Derisi J."/>
            <person name="Roy S.W."/>
            <person name="Marshall W.F."/>
            <person name="Sood P."/>
        </authorList>
    </citation>
    <scope>NUCLEOTIDE SEQUENCE [LARGE SCALE GENOMIC DNA]</scope>
    <source>
        <strain evidence="7">WM001</strain>
    </source>
</reference>
<organism evidence="7 8">
    <name type="scientific">Stentor coeruleus</name>
    <dbReference type="NCBI Taxonomy" id="5963"/>
    <lineage>
        <taxon>Eukaryota</taxon>
        <taxon>Sar</taxon>
        <taxon>Alveolata</taxon>
        <taxon>Ciliophora</taxon>
        <taxon>Postciliodesmatophora</taxon>
        <taxon>Heterotrichea</taxon>
        <taxon>Heterotrichida</taxon>
        <taxon>Stentoridae</taxon>
        <taxon>Stentor</taxon>
    </lineage>
</organism>
<dbReference type="InterPro" id="IPR012919">
    <property type="entry name" value="SUN_dom"/>
</dbReference>
<dbReference type="AlphaFoldDB" id="A0A1R2AUW2"/>
<dbReference type="GO" id="GO:0005635">
    <property type="term" value="C:nuclear envelope"/>
    <property type="evidence" value="ECO:0007669"/>
    <property type="project" value="UniProtKB-ARBA"/>
</dbReference>
<dbReference type="InterPro" id="IPR045119">
    <property type="entry name" value="SUN1-5"/>
</dbReference>
<evidence type="ECO:0000259" key="6">
    <source>
        <dbReference type="PROSITE" id="PS51469"/>
    </source>
</evidence>
<keyword evidence="3 5" id="KW-1133">Transmembrane helix</keyword>
<keyword evidence="4 5" id="KW-0472">Membrane</keyword>
<dbReference type="PROSITE" id="PS51469">
    <property type="entry name" value="SUN"/>
    <property type="match status" value="1"/>
</dbReference>
<comment type="subcellular location">
    <subcellularLocation>
        <location evidence="1">Membrane</location>
    </subcellularLocation>
</comment>
<dbReference type="GO" id="GO:0043495">
    <property type="term" value="F:protein-membrane adaptor activity"/>
    <property type="evidence" value="ECO:0007669"/>
    <property type="project" value="TreeGrafter"/>
</dbReference>
<evidence type="ECO:0000256" key="2">
    <source>
        <dbReference type="ARBA" id="ARBA00022692"/>
    </source>
</evidence>
<evidence type="ECO:0000256" key="4">
    <source>
        <dbReference type="ARBA" id="ARBA00023136"/>
    </source>
</evidence>
<accession>A0A1R2AUW2</accession>
<feature type="domain" description="SUN" evidence="6">
    <location>
        <begin position="96"/>
        <end position="256"/>
    </location>
</feature>
<dbReference type="EMBL" id="MPUH01001349">
    <property type="protein sequence ID" value="OMJ68324.1"/>
    <property type="molecule type" value="Genomic_DNA"/>
</dbReference>
<dbReference type="Proteomes" id="UP000187209">
    <property type="component" value="Unassembled WGS sequence"/>
</dbReference>